<name>A0A512AUK3_9BACT</name>
<dbReference type="RefSeq" id="WP_146895583.1">
    <property type="nucleotide sequence ID" value="NZ_BJYS01000005.1"/>
</dbReference>
<comment type="caution">
    <text evidence="1">The sequence shown here is derived from an EMBL/GenBank/DDBJ whole genome shotgun (WGS) entry which is preliminary data.</text>
</comment>
<dbReference type="EMBL" id="BJYS01000005">
    <property type="protein sequence ID" value="GEO03353.1"/>
    <property type="molecule type" value="Genomic_DNA"/>
</dbReference>
<gene>
    <name evidence="1" type="ORF">AAE02nite_10170</name>
</gene>
<dbReference type="OrthoDB" id="893256at2"/>
<sequence>MTLQKFPNYFIAVYCNGEVRKLSEEGMLPKSEVRFLIYCKYEKSTSTGQHAYYSNQLFDSSNQRIEDNTFDWDGIKCKINEKEDWEVVIKPSHKGVSLTAHIWDKLMHQEIKKFNNTYHNGNAFQELYNYLERLKVVHTHASLRVIDTKDKEIKKLKEKLEAFKKP</sequence>
<keyword evidence="2" id="KW-1185">Reference proteome</keyword>
<organism evidence="1 2">
    <name type="scientific">Adhaeribacter aerolatus</name>
    <dbReference type="NCBI Taxonomy" id="670289"/>
    <lineage>
        <taxon>Bacteria</taxon>
        <taxon>Pseudomonadati</taxon>
        <taxon>Bacteroidota</taxon>
        <taxon>Cytophagia</taxon>
        <taxon>Cytophagales</taxon>
        <taxon>Hymenobacteraceae</taxon>
        <taxon>Adhaeribacter</taxon>
    </lineage>
</organism>
<evidence type="ECO:0000313" key="2">
    <source>
        <dbReference type="Proteomes" id="UP000321532"/>
    </source>
</evidence>
<reference evidence="1 2" key="1">
    <citation type="submission" date="2019-07" db="EMBL/GenBank/DDBJ databases">
        <title>Whole genome shotgun sequence of Adhaeribacter aerolatus NBRC 106133.</title>
        <authorList>
            <person name="Hosoyama A."/>
            <person name="Uohara A."/>
            <person name="Ohji S."/>
            <person name="Ichikawa N."/>
        </authorList>
    </citation>
    <scope>NUCLEOTIDE SEQUENCE [LARGE SCALE GENOMIC DNA]</scope>
    <source>
        <strain evidence="1 2">NBRC 106133</strain>
    </source>
</reference>
<accession>A0A512AUK3</accession>
<dbReference type="Proteomes" id="UP000321532">
    <property type="component" value="Unassembled WGS sequence"/>
</dbReference>
<proteinExistence type="predicted"/>
<protein>
    <submittedName>
        <fullName evidence="1">Uncharacterized protein</fullName>
    </submittedName>
</protein>
<dbReference type="AlphaFoldDB" id="A0A512AUK3"/>
<evidence type="ECO:0000313" key="1">
    <source>
        <dbReference type="EMBL" id="GEO03353.1"/>
    </source>
</evidence>